<dbReference type="OrthoDB" id="8245430at2759"/>
<sequence>MYSGAMATLSPPKGSDNLPILFDKLCIVFQFKRHKSVITMGNYTRKEKETNGRNRTLSGKRKSRRNAALKVQARKKKCTRPTSSHSHLDKNEQPNSFRKTESTVANGTASPGCSTWNGVDFGVGNHNIDENPPDRIQTNPDRQILNDSVENTTETVLTTGRRLFDVGYLFEQLLASGKHAPFDCDITNMYVVKELRKGLQSSFVLNCKMCGITTTLLTENPDEEGILNINLAVTLPCVSTGVGDGKNYKRKLLQRAPETRKVSLHALKKGEYKHIDTPDVL</sequence>
<feature type="compositionally biased region" description="Polar residues" evidence="1">
    <location>
        <begin position="93"/>
        <end position="111"/>
    </location>
</feature>
<protein>
    <recommendedName>
        <fullName evidence="2">Mutator-like transposase domain-containing protein</fullName>
    </recommendedName>
</protein>
<dbReference type="EMBL" id="VTPC01003505">
    <property type="protein sequence ID" value="KAF2898425.1"/>
    <property type="molecule type" value="Genomic_DNA"/>
</dbReference>
<feature type="compositionally biased region" description="Basic residues" evidence="1">
    <location>
        <begin position="58"/>
        <end position="79"/>
    </location>
</feature>
<dbReference type="Pfam" id="PF20700">
    <property type="entry name" value="Mutator"/>
    <property type="match status" value="1"/>
</dbReference>
<evidence type="ECO:0000256" key="1">
    <source>
        <dbReference type="SAM" id="MobiDB-lite"/>
    </source>
</evidence>
<dbReference type="Proteomes" id="UP000801492">
    <property type="component" value="Unassembled WGS sequence"/>
</dbReference>
<organism evidence="3 4">
    <name type="scientific">Ignelater luminosus</name>
    <name type="common">Cucubano</name>
    <name type="synonym">Pyrophorus luminosus</name>
    <dbReference type="NCBI Taxonomy" id="2038154"/>
    <lineage>
        <taxon>Eukaryota</taxon>
        <taxon>Metazoa</taxon>
        <taxon>Ecdysozoa</taxon>
        <taxon>Arthropoda</taxon>
        <taxon>Hexapoda</taxon>
        <taxon>Insecta</taxon>
        <taxon>Pterygota</taxon>
        <taxon>Neoptera</taxon>
        <taxon>Endopterygota</taxon>
        <taxon>Coleoptera</taxon>
        <taxon>Polyphaga</taxon>
        <taxon>Elateriformia</taxon>
        <taxon>Elateroidea</taxon>
        <taxon>Elateridae</taxon>
        <taxon>Agrypninae</taxon>
        <taxon>Pyrophorini</taxon>
        <taxon>Ignelater</taxon>
    </lineage>
</organism>
<comment type="caution">
    <text evidence="3">The sequence shown here is derived from an EMBL/GenBank/DDBJ whole genome shotgun (WGS) entry which is preliminary data.</text>
</comment>
<feature type="domain" description="Mutator-like transposase" evidence="2">
    <location>
        <begin position="160"/>
        <end position="244"/>
    </location>
</feature>
<dbReference type="AlphaFoldDB" id="A0A8K0GBB2"/>
<accession>A0A8K0GBB2</accession>
<gene>
    <name evidence="3" type="ORF">ILUMI_07750</name>
</gene>
<keyword evidence="4" id="KW-1185">Reference proteome</keyword>
<feature type="region of interest" description="Disordered" evidence="1">
    <location>
        <begin position="42"/>
        <end position="111"/>
    </location>
</feature>
<evidence type="ECO:0000259" key="2">
    <source>
        <dbReference type="Pfam" id="PF20700"/>
    </source>
</evidence>
<evidence type="ECO:0000313" key="3">
    <source>
        <dbReference type="EMBL" id="KAF2898425.1"/>
    </source>
</evidence>
<evidence type="ECO:0000313" key="4">
    <source>
        <dbReference type="Proteomes" id="UP000801492"/>
    </source>
</evidence>
<dbReference type="InterPro" id="IPR049012">
    <property type="entry name" value="Mutator_transp_dom"/>
</dbReference>
<reference evidence="3" key="1">
    <citation type="submission" date="2019-08" db="EMBL/GenBank/DDBJ databases">
        <title>The genome of the North American firefly Photinus pyralis.</title>
        <authorList>
            <consortium name="Photinus pyralis genome working group"/>
            <person name="Fallon T.R."/>
            <person name="Sander Lower S.E."/>
            <person name="Weng J.-K."/>
        </authorList>
    </citation>
    <scope>NUCLEOTIDE SEQUENCE</scope>
    <source>
        <strain evidence="3">TRF0915ILg1</strain>
        <tissue evidence="3">Whole body</tissue>
    </source>
</reference>
<proteinExistence type="predicted"/>
<name>A0A8K0GBB2_IGNLU</name>